<dbReference type="InterPro" id="IPR000073">
    <property type="entry name" value="AB_hydrolase_1"/>
</dbReference>
<dbReference type="Proteomes" id="UP000318815">
    <property type="component" value="Unassembled WGS sequence"/>
</dbReference>
<dbReference type="RefSeq" id="WP_146303255.1">
    <property type="nucleotide sequence ID" value="NZ_VOHS01000001.1"/>
</dbReference>
<keyword evidence="3" id="KW-1185">Reference proteome</keyword>
<feature type="domain" description="AB hydrolase-1" evidence="1">
    <location>
        <begin position="102"/>
        <end position="197"/>
    </location>
</feature>
<dbReference type="EMBL" id="VOHS01000001">
    <property type="protein sequence ID" value="TWW02536.1"/>
    <property type="molecule type" value="Genomic_DNA"/>
</dbReference>
<comment type="caution">
    <text evidence="2">The sequence shown here is derived from an EMBL/GenBank/DDBJ whole genome shotgun (WGS) entry which is preliminary data.</text>
</comment>
<gene>
    <name evidence="2" type="ORF">FEF09_01640</name>
</gene>
<dbReference type="OrthoDB" id="9777090at2"/>
<evidence type="ECO:0000313" key="3">
    <source>
        <dbReference type="Proteomes" id="UP000318815"/>
    </source>
</evidence>
<dbReference type="PANTHER" id="PTHR43358">
    <property type="entry name" value="ALPHA/BETA-HYDROLASE"/>
    <property type="match status" value="1"/>
</dbReference>
<dbReference type="InterPro" id="IPR029058">
    <property type="entry name" value="AB_hydrolase_fold"/>
</dbReference>
<dbReference type="PANTHER" id="PTHR43358:SF4">
    <property type="entry name" value="ALPHA_BETA HYDROLASE FOLD-1 DOMAIN-CONTAINING PROTEIN"/>
    <property type="match status" value="1"/>
</dbReference>
<dbReference type="SUPFAM" id="SSF53474">
    <property type="entry name" value="alpha/beta-Hydrolases"/>
    <property type="match status" value="1"/>
</dbReference>
<sequence>MKLLKRTLRIFLVLFLLLNIVAAFHAWKFTHFYAAGAFANKHQQPEQMSIFEKAKMVLLGVRLSKSSIRHKPEVPYETIHVETSNGLELEGWWIPRSNAKGTVILFHGYNGGKDGPIPEAAYFRQLGYNTLLMDFRAHGNSQGDVCTIGYKEAEDVMLAYNFVQQKGEKHIVLWGVSMGAAAILRAVPTYHLHPDKVILECSFARLTDAVKGRMRAVSLPGTPLAELLTFWGGIENGFWGFSHNPSDYAQSINMPALVCWGTKDNRVTRQETTSVYRQLGTRKKKLIIFEQSGHQSFCRNEGEKWKAAVKSFLQ</sequence>
<dbReference type="GO" id="GO:0016787">
    <property type="term" value="F:hydrolase activity"/>
    <property type="evidence" value="ECO:0007669"/>
    <property type="project" value="UniProtKB-KW"/>
</dbReference>
<evidence type="ECO:0000313" key="2">
    <source>
        <dbReference type="EMBL" id="TWW02536.1"/>
    </source>
</evidence>
<keyword evidence="2" id="KW-0378">Hydrolase</keyword>
<dbReference type="AlphaFoldDB" id="A0A5C6M440"/>
<protein>
    <submittedName>
        <fullName evidence="2">Alpha/beta fold hydrolase</fullName>
    </submittedName>
</protein>
<reference evidence="2 3" key="1">
    <citation type="submission" date="2019-08" db="EMBL/GenBank/DDBJ databases">
        <title>Whole genome sequencing of chitin degrading bacteria Chitinophaga pinensis YS16.</title>
        <authorList>
            <person name="Singh R.P."/>
            <person name="Manchanda G."/>
            <person name="Maurya I.K."/>
            <person name="Joshi N.K."/>
            <person name="Srivastava A.K."/>
        </authorList>
    </citation>
    <scope>NUCLEOTIDE SEQUENCE [LARGE SCALE GENOMIC DNA]</scope>
    <source>
        <strain evidence="2 3">YS-16</strain>
    </source>
</reference>
<evidence type="ECO:0000259" key="1">
    <source>
        <dbReference type="Pfam" id="PF00561"/>
    </source>
</evidence>
<dbReference type="InterPro" id="IPR052920">
    <property type="entry name" value="DNA-binding_regulatory"/>
</dbReference>
<accession>A0A5C6M440</accession>
<name>A0A5C6M440_9BACT</name>
<proteinExistence type="predicted"/>
<organism evidence="2 3">
    <name type="scientific">Chitinophaga pinensis</name>
    <dbReference type="NCBI Taxonomy" id="79329"/>
    <lineage>
        <taxon>Bacteria</taxon>
        <taxon>Pseudomonadati</taxon>
        <taxon>Bacteroidota</taxon>
        <taxon>Chitinophagia</taxon>
        <taxon>Chitinophagales</taxon>
        <taxon>Chitinophagaceae</taxon>
        <taxon>Chitinophaga</taxon>
    </lineage>
</organism>
<dbReference type="Gene3D" id="3.40.50.1820">
    <property type="entry name" value="alpha/beta hydrolase"/>
    <property type="match status" value="1"/>
</dbReference>
<dbReference type="Pfam" id="PF00561">
    <property type="entry name" value="Abhydrolase_1"/>
    <property type="match status" value="1"/>
</dbReference>